<protein>
    <submittedName>
        <fullName evidence="5">Transcriptional regulator, GntR family</fullName>
    </submittedName>
</protein>
<reference evidence="6" key="1">
    <citation type="submission" date="2016-10" db="EMBL/GenBank/DDBJ databases">
        <authorList>
            <person name="Varghese N."/>
            <person name="Submissions S."/>
        </authorList>
    </citation>
    <scope>NUCLEOTIDE SEQUENCE [LARGE SCALE GENOMIC DNA]</scope>
    <source>
        <strain evidence="6">BL36</strain>
    </source>
</reference>
<dbReference type="Pfam" id="PF00392">
    <property type="entry name" value="GntR"/>
    <property type="match status" value="1"/>
</dbReference>
<dbReference type="InterPro" id="IPR000524">
    <property type="entry name" value="Tscrpt_reg_HTH_GntR"/>
</dbReference>
<dbReference type="InterPro" id="IPR036388">
    <property type="entry name" value="WH-like_DNA-bd_sf"/>
</dbReference>
<gene>
    <name evidence="5" type="ORF">SAMN05192568_10268</name>
</gene>
<keyword evidence="2" id="KW-0238">DNA-binding</keyword>
<evidence type="ECO:0000259" key="4">
    <source>
        <dbReference type="PROSITE" id="PS50949"/>
    </source>
</evidence>
<dbReference type="Pfam" id="PF07729">
    <property type="entry name" value="FCD"/>
    <property type="match status" value="1"/>
</dbReference>
<dbReference type="SUPFAM" id="SSF48008">
    <property type="entry name" value="GntR ligand-binding domain-like"/>
    <property type="match status" value="1"/>
</dbReference>
<keyword evidence="1" id="KW-0805">Transcription regulation</keyword>
<dbReference type="Proteomes" id="UP000199048">
    <property type="component" value="Unassembled WGS sequence"/>
</dbReference>
<dbReference type="GO" id="GO:0003700">
    <property type="term" value="F:DNA-binding transcription factor activity"/>
    <property type="evidence" value="ECO:0007669"/>
    <property type="project" value="InterPro"/>
</dbReference>
<proteinExistence type="predicted"/>
<dbReference type="PANTHER" id="PTHR43537:SF24">
    <property type="entry name" value="GLUCONATE OPERON TRANSCRIPTIONAL REPRESSOR"/>
    <property type="match status" value="1"/>
</dbReference>
<feature type="domain" description="HTH gntR-type" evidence="4">
    <location>
        <begin position="2"/>
        <end position="69"/>
    </location>
</feature>
<keyword evidence="3" id="KW-0804">Transcription</keyword>
<name>A0A1I4PRZ8_9HYPH</name>
<dbReference type="InterPro" id="IPR008920">
    <property type="entry name" value="TF_FadR/GntR_C"/>
</dbReference>
<dbReference type="PANTHER" id="PTHR43537">
    <property type="entry name" value="TRANSCRIPTIONAL REGULATOR, GNTR FAMILY"/>
    <property type="match status" value="1"/>
</dbReference>
<evidence type="ECO:0000256" key="1">
    <source>
        <dbReference type="ARBA" id="ARBA00023015"/>
    </source>
</evidence>
<organism evidence="5 6">
    <name type="scientific">Methylobacterium pseudosasicola</name>
    <dbReference type="NCBI Taxonomy" id="582667"/>
    <lineage>
        <taxon>Bacteria</taxon>
        <taxon>Pseudomonadati</taxon>
        <taxon>Pseudomonadota</taxon>
        <taxon>Alphaproteobacteria</taxon>
        <taxon>Hyphomicrobiales</taxon>
        <taxon>Methylobacteriaceae</taxon>
        <taxon>Methylobacterium</taxon>
    </lineage>
</organism>
<dbReference type="InterPro" id="IPR011711">
    <property type="entry name" value="GntR_C"/>
</dbReference>
<dbReference type="AlphaFoldDB" id="A0A1I4PRZ8"/>
<dbReference type="SUPFAM" id="SSF46785">
    <property type="entry name" value="Winged helix' DNA-binding domain"/>
    <property type="match status" value="1"/>
</dbReference>
<accession>A0A1I4PRZ8</accession>
<dbReference type="PROSITE" id="PS50949">
    <property type="entry name" value="HTH_GNTR"/>
    <property type="match status" value="1"/>
</dbReference>
<dbReference type="OrthoDB" id="7192778at2"/>
<dbReference type="GO" id="GO:0003677">
    <property type="term" value="F:DNA binding"/>
    <property type="evidence" value="ECO:0007669"/>
    <property type="project" value="UniProtKB-KW"/>
</dbReference>
<dbReference type="STRING" id="582667.SAMN05192568_10268"/>
<evidence type="ECO:0000256" key="2">
    <source>
        <dbReference type="ARBA" id="ARBA00023125"/>
    </source>
</evidence>
<dbReference type="SMART" id="SM00895">
    <property type="entry name" value="FCD"/>
    <property type="match status" value="1"/>
</dbReference>
<dbReference type="EMBL" id="FOTK01000026">
    <property type="protein sequence ID" value="SFM30280.1"/>
    <property type="molecule type" value="Genomic_DNA"/>
</dbReference>
<evidence type="ECO:0000313" key="6">
    <source>
        <dbReference type="Proteomes" id="UP000199048"/>
    </source>
</evidence>
<dbReference type="RefSeq" id="WP_092043969.1">
    <property type="nucleotide sequence ID" value="NZ_FOTK01000026.1"/>
</dbReference>
<evidence type="ECO:0000256" key="3">
    <source>
        <dbReference type="ARBA" id="ARBA00023163"/>
    </source>
</evidence>
<dbReference type="Gene3D" id="1.20.120.530">
    <property type="entry name" value="GntR ligand-binding domain-like"/>
    <property type="match status" value="1"/>
</dbReference>
<dbReference type="Gene3D" id="1.10.10.10">
    <property type="entry name" value="Winged helix-like DNA-binding domain superfamily/Winged helix DNA-binding domain"/>
    <property type="match status" value="1"/>
</dbReference>
<keyword evidence="6" id="KW-1185">Reference proteome</keyword>
<dbReference type="InterPro" id="IPR036390">
    <property type="entry name" value="WH_DNA-bd_sf"/>
</dbReference>
<sequence length="246" mass="27423">MAEGQDRAYDALRLRVVSGHYAPGFHLREEPLAKEFMLSRTPIRAALRRLVEDGLATTDAGQGIRVAEWGDADVEETFRLRILLEAHATELAVARGGNPLVEQLEDSNRRMAAAIAAGGDSAVTTIQAINRDFHRTLLAFAGSPRLRLILEPMIDMPVVIRSFYLYTPAELLQSLHHHEDIVIAARLQDADLGRRAMQLHLTMSQVRVQMHRAAWRQRAREEGVLGHTEVRSGPMGRRTVTAIDAT</sequence>
<evidence type="ECO:0000313" key="5">
    <source>
        <dbReference type="EMBL" id="SFM30280.1"/>
    </source>
</evidence>
<dbReference type="SMART" id="SM00345">
    <property type="entry name" value="HTH_GNTR"/>
    <property type="match status" value="1"/>
</dbReference>